<feature type="compositionally biased region" description="Basic and acidic residues" evidence="1">
    <location>
        <begin position="213"/>
        <end position="223"/>
    </location>
</feature>
<dbReference type="RefSeq" id="WP_101882649.1">
    <property type="nucleotide sequence ID" value="NZ_NIHW01000026.1"/>
</dbReference>
<organism evidence="2 3">
    <name type="scientific">Mediterraneibacter gnavus</name>
    <name type="common">Ruminococcus gnavus</name>
    <dbReference type="NCBI Taxonomy" id="33038"/>
    <lineage>
        <taxon>Bacteria</taxon>
        <taxon>Bacillati</taxon>
        <taxon>Bacillota</taxon>
        <taxon>Clostridia</taxon>
        <taxon>Lachnospirales</taxon>
        <taxon>Lachnospiraceae</taxon>
        <taxon>Mediterraneibacter</taxon>
    </lineage>
</organism>
<evidence type="ECO:0000256" key="1">
    <source>
        <dbReference type="SAM" id="MobiDB-lite"/>
    </source>
</evidence>
<feature type="compositionally biased region" description="Acidic residues" evidence="1">
    <location>
        <begin position="244"/>
        <end position="256"/>
    </location>
</feature>
<feature type="region of interest" description="Disordered" evidence="1">
    <location>
        <begin position="213"/>
        <end position="256"/>
    </location>
</feature>
<evidence type="ECO:0000313" key="3">
    <source>
        <dbReference type="Proteomes" id="UP000234840"/>
    </source>
</evidence>
<dbReference type="AlphaFoldDB" id="A0A2N5PYM7"/>
<protein>
    <submittedName>
        <fullName evidence="2">Uncharacterized protein</fullName>
    </submittedName>
</protein>
<dbReference type="Proteomes" id="UP000234840">
    <property type="component" value="Unassembled WGS sequence"/>
</dbReference>
<name>A0A2N5PYM7_MEDGN</name>
<gene>
    <name evidence="2" type="ORF">CDL20_10520</name>
</gene>
<accession>A0A2N5PYM7</accession>
<sequence length="256" mass="29570">MKRRIGLIVIIMMLGLTGCKNKNEEVVDNALVDVQNQEVSDEDVEEAIRNGEFEDAKNLTLNNKKYKNLNKGLSTFLDVRNRMIMQYVHVVLDPDLETELEADLKRLKEIPKDYKKYSELKEEIDIYKDGLQEAVDLEKKFRKNFKKLDEAYKASKSDEYTDIGQEWMKEVEKTFPVKKEDTVEANLSGILNDIFANALGKYITNGYDPSKMEGFESPWEKSQENQTESVEEFDSYGGVSSEYGVEDTEIDPDDLR</sequence>
<comment type="caution">
    <text evidence="2">The sequence shown here is derived from an EMBL/GenBank/DDBJ whole genome shotgun (WGS) entry which is preliminary data.</text>
</comment>
<evidence type="ECO:0000313" key="2">
    <source>
        <dbReference type="EMBL" id="PLT85085.1"/>
    </source>
</evidence>
<dbReference type="EMBL" id="NIHW01000026">
    <property type="protein sequence ID" value="PLT85085.1"/>
    <property type="molecule type" value="Genomic_DNA"/>
</dbReference>
<proteinExistence type="predicted"/>
<dbReference type="PROSITE" id="PS51257">
    <property type="entry name" value="PROKAR_LIPOPROTEIN"/>
    <property type="match status" value="1"/>
</dbReference>
<reference evidence="2 3" key="1">
    <citation type="journal article" date="2017" name="Genome Med.">
        <title>A novel Ruminococcus gnavus clade enriched in inflammatory bowel disease patients.</title>
        <authorList>
            <person name="Hall A.B."/>
            <person name="Yassour M."/>
            <person name="Sauk J."/>
            <person name="Garner A."/>
            <person name="Jiang X."/>
            <person name="Arthur T."/>
            <person name="Lagoudas G.K."/>
            <person name="Vatanen T."/>
            <person name="Fornelos N."/>
            <person name="Wilson R."/>
            <person name="Bertha M."/>
            <person name="Cohen M."/>
            <person name="Garber J."/>
            <person name="Khalili H."/>
            <person name="Gevers D."/>
            <person name="Ananthakrishnan A.N."/>
            <person name="Kugathasan S."/>
            <person name="Lander E.S."/>
            <person name="Blainey P."/>
            <person name="Vlamakis H."/>
            <person name="Xavier R.J."/>
            <person name="Huttenhower C."/>
        </authorList>
    </citation>
    <scope>NUCLEOTIDE SEQUENCE [LARGE SCALE GENOMIC DNA]</scope>
    <source>
        <strain evidence="2 3">RJX1128</strain>
    </source>
</reference>